<dbReference type="EMBL" id="MPUH01000020">
    <property type="protein sequence ID" value="OMJ94847.1"/>
    <property type="molecule type" value="Genomic_DNA"/>
</dbReference>
<keyword evidence="6" id="KW-0653">Protein transport</keyword>
<sequence>MSDFDISSLEKLCSDFYMQQDEQKRNSMGQALYNFLEAPGNFRTVFGILSQSTHSHLLYLSISSITKLLNSEWKTFSVQERTMIYQTLFCMLFSPQEKASYLMGGIAKALARVCRFGWIEIEEIKQVTLAIEGVAAQNMALLQACFKFYEELIAEIGEPIKGRSLSLNRKIAVSFRDDALGKIFSYGLGTLSAKIQELPRNLLASILNVIHMCLNFDFLGISSDETTEDTLCLQVPMSWKGHFENPAIFDILEFIVLNACDEVETLSLRVLNHTGAVRKSIFSGSVEVKREYIAKYLKITDHIMRAKKLESDSLFEFTNALKRFLSNFTLKDIAEVEAFDAWLQTLATFSLGLFTREEAITSGNESSMLVWNYLAFEGHHQLQQKEAQLTQFVIGLFKAFLTCTLNNVRPNILSPDNETDLRDHIEMISNFSIYYYSEVAKILEEIYLDHLNKCELIVSESFQGQFAWMIAIASGLISLRDGKANDNEIQLDVLLIQLVFQTISKIPEAIECLETSYLLFFSGLSKSYINSSYEKLWFALDNTQNSADETINRLLTSILEKCFKNLSIISSTRIAKYSLELFEQLSKGYYSNKMMVKNELIQNLMLQYKTFPLCLHSSKLRFRICNSLTYMWVNEDLSTPIETFLAPMAEHLSLLLESPDARNYEFMFRELEGICFGLQNQRTYFEFFEWFYERFDIILAACQNFLYEDKVMESMLKFLLELVYSRNSRVKFDLATSYGVVLFRNLSNVINGYGKVIIENRNLGDFFKKFYSRIRKVLGIMMYVLGGAYVPFGVFEVYGDTCFVESLRTCFLILDTVPRNEISAYIKLVDTIYDFLELICKSHMKTLFTQLNSNCYSQLMMYLINGVRSSVMKHCVCAANSIGYLCEYVIKTSHKDNSEKQMVFRTLAEYPMLFTELFEVVVEVIVLEDSSFMWSLSKPLLGLIIVNEHSFEDVKRYVVAKASNSEETQGKLYEALSGLMNGVMRAMDTKNRDRFSKNFSSLRQALSNLNN</sequence>
<keyword evidence="4" id="KW-0813">Transport</keyword>
<feature type="transmembrane region" description="Helical" evidence="8">
    <location>
        <begin position="777"/>
        <end position="798"/>
    </location>
</feature>
<keyword evidence="5" id="KW-0963">Cytoplasm</keyword>
<protein>
    <recommendedName>
        <fullName evidence="9">Exportin-7/Ran-binding protein 17 TPR repeats domain-containing protein</fullName>
    </recommendedName>
</protein>
<dbReference type="AlphaFoldDB" id="A0A1R2D0Q7"/>
<evidence type="ECO:0000313" key="11">
    <source>
        <dbReference type="Proteomes" id="UP000187209"/>
    </source>
</evidence>
<dbReference type="Pfam" id="PF25795">
    <property type="entry name" value="TPR_XPO7"/>
    <property type="match status" value="1"/>
</dbReference>
<feature type="domain" description="Exportin-7/Ran-binding protein 17 TPR repeats" evidence="9">
    <location>
        <begin position="416"/>
        <end position="613"/>
    </location>
</feature>
<keyword evidence="8" id="KW-0812">Transmembrane</keyword>
<evidence type="ECO:0000256" key="6">
    <source>
        <dbReference type="ARBA" id="ARBA00022927"/>
    </source>
</evidence>
<evidence type="ECO:0000256" key="8">
    <source>
        <dbReference type="SAM" id="Phobius"/>
    </source>
</evidence>
<comment type="similarity">
    <text evidence="3">Belongs to the exportin family.</text>
</comment>
<dbReference type="InterPro" id="IPR044189">
    <property type="entry name" value="XPO4/7-like"/>
</dbReference>
<keyword evidence="8" id="KW-1133">Transmembrane helix</keyword>
<comment type="caution">
    <text evidence="10">The sequence shown here is derived from an EMBL/GenBank/DDBJ whole genome shotgun (WGS) entry which is preliminary data.</text>
</comment>
<dbReference type="InterPro" id="IPR011989">
    <property type="entry name" value="ARM-like"/>
</dbReference>
<evidence type="ECO:0000259" key="9">
    <source>
        <dbReference type="Pfam" id="PF25795"/>
    </source>
</evidence>
<dbReference type="PANTHER" id="PTHR12596">
    <property type="entry name" value="EXPORTIN 4,7-RELATED"/>
    <property type="match status" value="1"/>
</dbReference>
<dbReference type="GO" id="GO:0005049">
    <property type="term" value="F:nuclear export signal receptor activity"/>
    <property type="evidence" value="ECO:0007669"/>
    <property type="project" value="InterPro"/>
</dbReference>
<dbReference type="SUPFAM" id="SSF48371">
    <property type="entry name" value="ARM repeat"/>
    <property type="match status" value="2"/>
</dbReference>
<proteinExistence type="inferred from homology"/>
<evidence type="ECO:0000256" key="5">
    <source>
        <dbReference type="ARBA" id="ARBA00022490"/>
    </source>
</evidence>
<comment type="subcellular location">
    <subcellularLocation>
        <location evidence="2">Cytoplasm</location>
    </subcellularLocation>
    <subcellularLocation>
        <location evidence="1">Nucleus</location>
    </subcellularLocation>
</comment>
<evidence type="ECO:0000256" key="2">
    <source>
        <dbReference type="ARBA" id="ARBA00004496"/>
    </source>
</evidence>
<evidence type="ECO:0000256" key="7">
    <source>
        <dbReference type="ARBA" id="ARBA00023242"/>
    </source>
</evidence>
<dbReference type="Proteomes" id="UP000187209">
    <property type="component" value="Unassembled WGS sequence"/>
</dbReference>
<keyword evidence="7" id="KW-0539">Nucleus</keyword>
<evidence type="ECO:0000256" key="3">
    <source>
        <dbReference type="ARBA" id="ARBA00009466"/>
    </source>
</evidence>
<dbReference type="GO" id="GO:0005737">
    <property type="term" value="C:cytoplasm"/>
    <property type="evidence" value="ECO:0007669"/>
    <property type="project" value="UniProtKB-SubCell"/>
</dbReference>
<organism evidence="10 11">
    <name type="scientific">Stentor coeruleus</name>
    <dbReference type="NCBI Taxonomy" id="5963"/>
    <lineage>
        <taxon>Eukaryota</taxon>
        <taxon>Sar</taxon>
        <taxon>Alveolata</taxon>
        <taxon>Ciliophora</taxon>
        <taxon>Postciliodesmatophora</taxon>
        <taxon>Heterotrichea</taxon>
        <taxon>Heterotrichida</taxon>
        <taxon>Stentoridae</taxon>
        <taxon>Stentor</taxon>
    </lineage>
</organism>
<dbReference type="OrthoDB" id="244158at2759"/>
<accession>A0A1R2D0Q7</accession>
<reference evidence="10 11" key="1">
    <citation type="submission" date="2016-11" db="EMBL/GenBank/DDBJ databases">
        <title>The macronuclear genome of Stentor coeruleus: a giant cell with tiny introns.</title>
        <authorList>
            <person name="Slabodnick M."/>
            <person name="Ruby J.G."/>
            <person name="Reiff S.B."/>
            <person name="Swart E.C."/>
            <person name="Gosai S."/>
            <person name="Prabakaran S."/>
            <person name="Witkowska E."/>
            <person name="Larue G.E."/>
            <person name="Fisher S."/>
            <person name="Freeman R.M."/>
            <person name="Gunawardena J."/>
            <person name="Chu W."/>
            <person name="Stover N.A."/>
            <person name="Gregory B.D."/>
            <person name="Nowacki M."/>
            <person name="Derisi J."/>
            <person name="Roy S.W."/>
            <person name="Marshall W.F."/>
            <person name="Sood P."/>
        </authorList>
    </citation>
    <scope>NUCLEOTIDE SEQUENCE [LARGE SCALE GENOMIC DNA]</scope>
    <source>
        <strain evidence="10">WM001</strain>
    </source>
</reference>
<dbReference type="PANTHER" id="PTHR12596:SF2">
    <property type="entry name" value="EXPORTIN-7 ISOFORM X1"/>
    <property type="match status" value="1"/>
</dbReference>
<dbReference type="Gene3D" id="1.25.10.10">
    <property type="entry name" value="Leucine-rich Repeat Variant"/>
    <property type="match status" value="1"/>
</dbReference>
<name>A0A1R2D0Q7_9CILI</name>
<gene>
    <name evidence="10" type="ORF">SteCoe_1870</name>
</gene>
<dbReference type="GO" id="GO:0006611">
    <property type="term" value="P:protein export from nucleus"/>
    <property type="evidence" value="ECO:0007669"/>
    <property type="project" value="TreeGrafter"/>
</dbReference>
<keyword evidence="11" id="KW-1185">Reference proteome</keyword>
<dbReference type="InterPro" id="IPR016024">
    <property type="entry name" value="ARM-type_fold"/>
</dbReference>
<evidence type="ECO:0000256" key="4">
    <source>
        <dbReference type="ARBA" id="ARBA00022448"/>
    </source>
</evidence>
<keyword evidence="8" id="KW-0472">Membrane</keyword>
<evidence type="ECO:0000313" key="10">
    <source>
        <dbReference type="EMBL" id="OMJ94847.1"/>
    </source>
</evidence>
<dbReference type="GO" id="GO:0005643">
    <property type="term" value="C:nuclear pore"/>
    <property type="evidence" value="ECO:0007669"/>
    <property type="project" value="TreeGrafter"/>
</dbReference>
<evidence type="ECO:0000256" key="1">
    <source>
        <dbReference type="ARBA" id="ARBA00004123"/>
    </source>
</evidence>
<dbReference type="InterPro" id="IPR057947">
    <property type="entry name" value="TPR_XPO7/RBP17"/>
</dbReference>